<sequence length="39" mass="4378">MHTAHVTLMDNVMPEQGTLFLFVLHLTIFASLICDVCIC</sequence>
<proteinExistence type="predicted"/>
<name>A0A0A9HSE0_ARUDO</name>
<reference evidence="2" key="1">
    <citation type="submission" date="2014-09" db="EMBL/GenBank/DDBJ databases">
        <authorList>
            <person name="Magalhaes I.L.F."/>
            <person name="Oliveira U."/>
            <person name="Santos F.R."/>
            <person name="Vidigal T.H.D.A."/>
            <person name="Brescovit A.D."/>
            <person name="Santos A.J."/>
        </authorList>
    </citation>
    <scope>NUCLEOTIDE SEQUENCE</scope>
    <source>
        <tissue evidence="2">Shoot tissue taken approximately 20 cm above the soil surface</tissue>
    </source>
</reference>
<dbReference type="EMBL" id="GBRH01160080">
    <property type="protein sequence ID" value="JAE37816.1"/>
    <property type="molecule type" value="Transcribed_RNA"/>
</dbReference>
<evidence type="ECO:0000313" key="2">
    <source>
        <dbReference type="EMBL" id="JAE37816.1"/>
    </source>
</evidence>
<evidence type="ECO:0000256" key="1">
    <source>
        <dbReference type="SAM" id="Phobius"/>
    </source>
</evidence>
<keyword evidence="1" id="KW-1133">Transmembrane helix</keyword>
<feature type="transmembrane region" description="Helical" evidence="1">
    <location>
        <begin position="19"/>
        <end position="38"/>
    </location>
</feature>
<organism evidence="2">
    <name type="scientific">Arundo donax</name>
    <name type="common">Giant reed</name>
    <name type="synonym">Donax arundinaceus</name>
    <dbReference type="NCBI Taxonomy" id="35708"/>
    <lineage>
        <taxon>Eukaryota</taxon>
        <taxon>Viridiplantae</taxon>
        <taxon>Streptophyta</taxon>
        <taxon>Embryophyta</taxon>
        <taxon>Tracheophyta</taxon>
        <taxon>Spermatophyta</taxon>
        <taxon>Magnoliopsida</taxon>
        <taxon>Liliopsida</taxon>
        <taxon>Poales</taxon>
        <taxon>Poaceae</taxon>
        <taxon>PACMAD clade</taxon>
        <taxon>Arundinoideae</taxon>
        <taxon>Arundineae</taxon>
        <taxon>Arundo</taxon>
    </lineage>
</organism>
<accession>A0A0A9HSE0</accession>
<keyword evidence="1" id="KW-0812">Transmembrane</keyword>
<keyword evidence="1" id="KW-0472">Membrane</keyword>
<dbReference type="AlphaFoldDB" id="A0A0A9HSE0"/>
<reference evidence="2" key="2">
    <citation type="journal article" date="2015" name="Data Brief">
        <title>Shoot transcriptome of the giant reed, Arundo donax.</title>
        <authorList>
            <person name="Barrero R.A."/>
            <person name="Guerrero F.D."/>
            <person name="Moolhuijzen P."/>
            <person name="Goolsby J.A."/>
            <person name="Tidwell J."/>
            <person name="Bellgard S.E."/>
            <person name="Bellgard M.I."/>
        </authorList>
    </citation>
    <scope>NUCLEOTIDE SEQUENCE</scope>
    <source>
        <tissue evidence="2">Shoot tissue taken approximately 20 cm above the soil surface</tissue>
    </source>
</reference>
<protein>
    <submittedName>
        <fullName evidence="2">Uncharacterized protein</fullName>
    </submittedName>
</protein>